<evidence type="ECO:0000256" key="6">
    <source>
        <dbReference type="ARBA" id="ARBA00022777"/>
    </source>
</evidence>
<dbReference type="GO" id="GO:0000045">
    <property type="term" value="P:autophagosome assembly"/>
    <property type="evidence" value="ECO:0007669"/>
    <property type="project" value="TreeGrafter"/>
</dbReference>
<dbReference type="GO" id="GO:0034045">
    <property type="term" value="C:phagophore assembly site membrane"/>
    <property type="evidence" value="ECO:0007669"/>
    <property type="project" value="UniProtKB-SubCell"/>
</dbReference>
<evidence type="ECO:0000256" key="13">
    <source>
        <dbReference type="SAM" id="MobiDB-lite"/>
    </source>
</evidence>
<dbReference type="PANTHER" id="PTHR24348">
    <property type="entry name" value="SERINE/THREONINE-PROTEIN KINASE UNC-51-RELATED"/>
    <property type="match status" value="1"/>
</dbReference>
<evidence type="ECO:0000256" key="11">
    <source>
        <dbReference type="ARBA" id="ARBA00048679"/>
    </source>
</evidence>
<dbReference type="SMART" id="SM00220">
    <property type="entry name" value="S_TKc"/>
    <property type="match status" value="1"/>
</dbReference>
<feature type="region of interest" description="Disordered" evidence="13">
    <location>
        <begin position="487"/>
        <end position="514"/>
    </location>
</feature>
<accession>A0AA38R862</accession>
<comment type="caution">
    <text evidence="15">The sequence shown here is derived from an EMBL/GenBank/DDBJ whole genome shotgun (WGS) entry which is preliminary data.</text>
</comment>
<dbReference type="GO" id="GO:0000422">
    <property type="term" value="P:autophagy of mitochondrion"/>
    <property type="evidence" value="ECO:0007669"/>
    <property type="project" value="TreeGrafter"/>
</dbReference>
<feature type="domain" description="Protein kinase" evidence="14">
    <location>
        <begin position="178"/>
        <end position="436"/>
    </location>
</feature>
<dbReference type="Pfam" id="PF00069">
    <property type="entry name" value="Pkinase"/>
    <property type="match status" value="1"/>
</dbReference>
<dbReference type="Gene3D" id="1.10.510.10">
    <property type="entry name" value="Transferase(Phosphotransferase) domain 1"/>
    <property type="match status" value="1"/>
</dbReference>
<dbReference type="GO" id="GO:0005776">
    <property type="term" value="C:autophagosome"/>
    <property type="evidence" value="ECO:0007669"/>
    <property type="project" value="TreeGrafter"/>
</dbReference>
<dbReference type="SUPFAM" id="SSF56112">
    <property type="entry name" value="Protein kinase-like (PK-like)"/>
    <property type="match status" value="1"/>
</dbReference>
<feature type="compositionally biased region" description="Basic residues" evidence="13">
    <location>
        <begin position="564"/>
        <end position="576"/>
    </location>
</feature>
<dbReference type="GO" id="GO:0005829">
    <property type="term" value="C:cytosol"/>
    <property type="evidence" value="ECO:0007669"/>
    <property type="project" value="TreeGrafter"/>
</dbReference>
<evidence type="ECO:0000256" key="5">
    <source>
        <dbReference type="ARBA" id="ARBA00022741"/>
    </source>
</evidence>
<dbReference type="GO" id="GO:0010506">
    <property type="term" value="P:regulation of autophagy"/>
    <property type="evidence" value="ECO:0007669"/>
    <property type="project" value="InterPro"/>
</dbReference>
<evidence type="ECO:0000256" key="4">
    <source>
        <dbReference type="ARBA" id="ARBA00022679"/>
    </source>
</evidence>
<name>A0AA38R862_9PEZI</name>
<protein>
    <recommendedName>
        <fullName evidence="2">non-specific serine/threonine protein kinase</fullName>
        <ecNumber evidence="2">2.7.11.1</ecNumber>
    </recommendedName>
    <alternativeName>
        <fullName evidence="9">Autophagy-related protein 1</fullName>
    </alternativeName>
</protein>
<dbReference type="GO" id="GO:0042594">
    <property type="term" value="P:response to starvation"/>
    <property type="evidence" value="ECO:0007669"/>
    <property type="project" value="TreeGrafter"/>
</dbReference>
<dbReference type="InterPro" id="IPR011009">
    <property type="entry name" value="Kinase-like_dom_sf"/>
</dbReference>
<evidence type="ECO:0000256" key="3">
    <source>
        <dbReference type="ARBA" id="ARBA00022527"/>
    </source>
</evidence>
<feature type="binding site" evidence="12">
    <location>
        <position position="208"/>
    </location>
    <ligand>
        <name>ATP</name>
        <dbReference type="ChEBI" id="CHEBI:30616"/>
    </ligand>
</feature>
<keyword evidence="8" id="KW-0653">Protein transport</keyword>
<dbReference type="EC" id="2.7.11.1" evidence="2"/>
<keyword evidence="7 12" id="KW-0067">ATP-binding</keyword>
<keyword evidence="5 12" id="KW-0547">Nucleotide-binding</keyword>
<dbReference type="PROSITE" id="PS00107">
    <property type="entry name" value="PROTEIN_KINASE_ATP"/>
    <property type="match status" value="1"/>
</dbReference>
<dbReference type="InterPro" id="IPR000719">
    <property type="entry name" value="Prot_kinase_dom"/>
</dbReference>
<reference evidence="15" key="1">
    <citation type="submission" date="2022-07" db="EMBL/GenBank/DDBJ databases">
        <title>Fungi with potential for degradation of polypropylene.</title>
        <authorList>
            <person name="Gostincar C."/>
        </authorList>
    </citation>
    <scope>NUCLEOTIDE SEQUENCE</scope>
    <source>
        <strain evidence="15">EXF-13287</strain>
    </source>
</reference>
<dbReference type="EMBL" id="JANBVN010000219">
    <property type="protein sequence ID" value="KAJ9132384.1"/>
    <property type="molecule type" value="Genomic_DNA"/>
</dbReference>
<dbReference type="GO" id="GO:0015031">
    <property type="term" value="P:protein transport"/>
    <property type="evidence" value="ECO:0007669"/>
    <property type="project" value="UniProtKB-KW"/>
</dbReference>
<sequence length="576" mass="64478">MAEAEDQGAGVSPPPALYLMPYNDAARRATNDPNNAHFLAQMDNGAYALYISFANPDKQVCTLGRAGCDIFLPDPKGADISKHQCSFINTEQWAVLLEDTSRHKNTEPCPSANGGQTISFTRETRRVLVARGINNMIGIGRDRYYKFEIYWESDCLYEFLKRDGNYRTGPQEARRKRYIEGEKVGGGSFGSVWRVMDVHTGGLMAVKKFHNMDGRNLEFATREITNLFRINRTSLIHHDHILEILDCAGGGKDDNWGEIFMPLKPGNLKMLALDTSTTVDVEELAHAVLHQMLLALACIAKHKIVHRDLKPENVLWEYNDEGEYHFRLGDFGQSNNPDIAMTVTGTEPFMAPEVYNRGKQTDKVDIWSLFATIVWVKNTGNFRLRCAEPRAHIIHGWLVEYSMLPEFRRIRRMASMRAKDRPSAERLLRILATDEVEDMADSLANALTLDPTGEDEDDAGIGPSQGPGFAYYEPYRPNVPENYVWESEGDEEAGEASNTYRPPPMGASPRVGGAGLMDEAYVKPYDQIYDDPNSGTAVPDVRTARRAGSQEMNEPAAAHEAHPQARKSGKGKKKKG</sequence>
<dbReference type="GO" id="GO:0034727">
    <property type="term" value="P:piecemeal microautophagy of the nucleus"/>
    <property type="evidence" value="ECO:0007669"/>
    <property type="project" value="TreeGrafter"/>
</dbReference>
<keyword evidence="4" id="KW-0808">Transferase</keyword>
<evidence type="ECO:0000256" key="1">
    <source>
        <dbReference type="ARBA" id="ARBA00004623"/>
    </source>
</evidence>
<dbReference type="AlphaFoldDB" id="A0AA38R862"/>
<dbReference type="InterPro" id="IPR017441">
    <property type="entry name" value="Protein_kinase_ATP_BS"/>
</dbReference>
<keyword evidence="16" id="KW-1185">Reference proteome</keyword>
<dbReference type="Gene3D" id="3.30.200.20">
    <property type="entry name" value="Phosphorylase Kinase, domain 1"/>
    <property type="match status" value="1"/>
</dbReference>
<evidence type="ECO:0000256" key="8">
    <source>
        <dbReference type="ARBA" id="ARBA00022927"/>
    </source>
</evidence>
<evidence type="ECO:0000256" key="10">
    <source>
        <dbReference type="ARBA" id="ARBA00047899"/>
    </source>
</evidence>
<dbReference type="PANTHER" id="PTHR24348:SF22">
    <property type="entry name" value="NON-SPECIFIC SERINE_THREONINE PROTEIN KINASE"/>
    <property type="match status" value="1"/>
</dbReference>
<keyword evidence="3" id="KW-0723">Serine/threonine-protein kinase</keyword>
<feature type="region of interest" description="Disordered" evidence="13">
    <location>
        <begin position="448"/>
        <end position="473"/>
    </location>
</feature>
<dbReference type="GO" id="GO:0005524">
    <property type="term" value="F:ATP binding"/>
    <property type="evidence" value="ECO:0007669"/>
    <property type="project" value="UniProtKB-UniRule"/>
</dbReference>
<gene>
    <name evidence="15" type="ORF">NKR19_g9318</name>
</gene>
<dbReference type="PROSITE" id="PS50011">
    <property type="entry name" value="PROTEIN_KINASE_DOM"/>
    <property type="match status" value="1"/>
</dbReference>
<evidence type="ECO:0000256" key="12">
    <source>
        <dbReference type="PROSITE-ProRule" id="PRU10141"/>
    </source>
</evidence>
<evidence type="ECO:0000313" key="16">
    <source>
        <dbReference type="Proteomes" id="UP001174691"/>
    </source>
</evidence>
<dbReference type="GO" id="GO:0004674">
    <property type="term" value="F:protein serine/threonine kinase activity"/>
    <property type="evidence" value="ECO:0007669"/>
    <property type="project" value="UniProtKB-KW"/>
</dbReference>
<evidence type="ECO:0000313" key="15">
    <source>
        <dbReference type="EMBL" id="KAJ9132384.1"/>
    </source>
</evidence>
<dbReference type="Proteomes" id="UP001174691">
    <property type="component" value="Unassembled WGS sequence"/>
</dbReference>
<dbReference type="GO" id="GO:0061709">
    <property type="term" value="P:reticulophagy"/>
    <property type="evidence" value="ECO:0007669"/>
    <property type="project" value="TreeGrafter"/>
</dbReference>
<keyword evidence="6 15" id="KW-0418">Kinase</keyword>
<dbReference type="InterPro" id="IPR045269">
    <property type="entry name" value="Atg1-like"/>
</dbReference>
<comment type="catalytic activity">
    <reaction evidence="11">
        <text>L-seryl-[protein] + ATP = O-phospho-L-seryl-[protein] + ADP + H(+)</text>
        <dbReference type="Rhea" id="RHEA:17989"/>
        <dbReference type="Rhea" id="RHEA-COMP:9863"/>
        <dbReference type="Rhea" id="RHEA-COMP:11604"/>
        <dbReference type="ChEBI" id="CHEBI:15378"/>
        <dbReference type="ChEBI" id="CHEBI:29999"/>
        <dbReference type="ChEBI" id="CHEBI:30616"/>
        <dbReference type="ChEBI" id="CHEBI:83421"/>
        <dbReference type="ChEBI" id="CHEBI:456216"/>
        <dbReference type="EC" id="2.7.11.1"/>
    </reaction>
</comment>
<feature type="region of interest" description="Disordered" evidence="13">
    <location>
        <begin position="526"/>
        <end position="576"/>
    </location>
</feature>
<evidence type="ECO:0000259" key="14">
    <source>
        <dbReference type="PROSITE" id="PS50011"/>
    </source>
</evidence>
<keyword evidence="8" id="KW-0813">Transport</keyword>
<evidence type="ECO:0000256" key="9">
    <source>
        <dbReference type="ARBA" id="ARBA00030237"/>
    </source>
</evidence>
<organism evidence="15 16">
    <name type="scientific">Coniochaeta hoffmannii</name>
    <dbReference type="NCBI Taxonomy" id="91930"/>
    <lineage>
        <taxon>Eukaryota</taxon>
        <taxon>Fungi</taxon>
        <taxon>Dikarya</taxon>
        <taxon>Ascomycota</taxon>
        <taxon>Pezizomycotina</taxon>
        <taxon>Sordariomycetes</taxon>
        <taxon>Sordariomycetidae</taxon>
        <taxon>Coniochaetales</taxon>
        <taxon>Coniochaetaceae</taxon>
        <taxon>Coniochaeta</taxon>
    </lineage>
</organism>
<evidence type="ECO:0000256" key="2">
    <source>
        <dbReference type="ARBA" id="ARBA00012513"/>
    </source>
</evidence>
<evidence type="ECO:0000256" key="7">
    <source>
        <dbReference type="ARBA" id="ARBA00022840"/>
    </source>
</evidence>
<dbReference type="CDD" id="cd00180">
    <property type="entry name" value="PKc"/>
    <property type="match status" value="1"/>
</dbReference>
<proteinExistence type="predicted"/>
<comment type="subcellular location">
    <subcellularLocation>
        <location evidence="1">Preautophagosomal structure membrane</location>
        <topology evidence="1">Peripheral membrane protein</topology>
    </subcellularLocation>
</comment>
<comment type="catalytic activity">
    <reaction evidence="10">
        <text>L-threonyl-[protein] + ATP = O-phospho-L-threonyl-[protein] + ADP + H(+)</text>
        <dbReference type="Rhea" id="RHEA:46608"/>
        <dbReference type="Rhea" id="RHEA-COMP:11060"/>
        <dbReference type="Rhea" id="RHEA-COMP:11605"/>
        <dbReference type="ChEBI" id="CHEBI:15378"/>
        <dbReference type="ChEBI" id="CHEBI:30013"/>
        <dbReference type="ChEBI" id="CHEBI:30616"/>
        <dbReference type="ChEBI" id="CHEBI:61977"/>
        <dbReference type="ChEBI" id="CHEBI:456216"/>
        <dbReference type="EC" id="2.7.11.1"/>
    </reaction>
</comment>